<feature type="transmembrane region" description="Helical" evidence="11">
    <location>
        <begin position="181"/>
        <end position="202"/>
    </location>
</feature>
<feature type="transmembrane region" description="Helical" evidence="11">
    <location>
        <begin position="208"/>
        <end position="231"/>
    </location>
</feature>
<dbReference type="NCBIfam" id="NF004479">
    <property type="entry name" value="PRK05815.1-4"/>
    <property type="match status" value="1"/>
</dbReference>
<keyword evidence="10 11" id="KW-0066">ATP synthesis</keyword>
<protein>
    <recommendedName>
        <fullName evidence="11 12">ATP synthase subunit a</fullName>
    </recommendedName>
    <alternativeName>
        <fullName evidence="11">ATP synthase F0 sector subunit a</fullName>
    </alternativeName>
    <alternativeName>
        <fullName evidence="11">F-ATPase subunit 6</fullName>
    </alternativeName>
</protein>
<evidence type="ECO:0000256" key="6">
    <source>
        <dbReference type="ARBA" id="ARBA00022781"/>
    </source>
</evidence>
<comment type="subcellular location">
    <subcellularLocation>
        <location evidence="11 12">Cell membrane</location>
        <topology evidence="11 12">Multi-pass membrane protein</topology>
    </subcellularLocation>
    <subcellularLocation>
        <location evidence="1">Membrane</location>
        <topology evidence="1">Multi-pass membrane protein</topology>
    </subcellularLocation>
</comment>
<dbReference type="AlphaFoldDB" id="A0A917N3G5"/>
<evidence type="ECO:0000256" key="12">
    <source>
        <dbReference type="RuleBase" id="RU000483"/>
    </source>
</evidence>
<dbReference type="NCBIfam" id="TIGR01131">
    <property type="entry name" value="ATP_synt_6_or_A"/>
    <property type="match status" value="1"/>
</dbReference>
<evidence type="ECO:0000256" key="9">
    <source>
        <dbReference type="ARBA" id="ARBA00023136"/>
    </source>
</evidence>
<dbReference type="PANTHER" id="PTHR42823">
    <property type="entry name" value="ATP SYNTHASE SUBUNIT A, CHLOROPLASTIC"/>
    <property type="match status" value="1"/>
</dbReference>
<evidence type="ECO:0000256" key="7">
    <source>
        <dbReference type="ARBA" id="ARBA00022989"/>
    </source>
</evidence>
<comment type="caution">
    <text evidence="13">The sequence shown here is derived from an EMBL/GenBank/DDBJ whole genome shotgun (WGS) entry which is preliminary data.</text>
</comment>
<keyword evidence="9 11" id="KW-0472">Membrane</keyword>
<dbReference type="SUPFAM" id="SSF81336">
    <property type="entry name" value="F1F0 ATP synthase subunit A"/>
    <property type="match status" value="1"/>
</dbReference>
<dbReference type="Gene3D" id="1.20.120.220">
    <property type="entry name" value="ATP synthase, F0 complex, subunit A"/>
    <property type="match status" value="1"/>
</dbReference>
<dbReference type="InterPro" id="IPR023011">
    <property type="entry name" value="ATP_synth_F0_asu_AS"/>
</dbReference>
<dbReference type="GO" id="GO:0042777">
    <property type="term" value="P:proton motive force-driven plasma membrane ATP synthesis"/>
    <property type="evidence" value="ECO:0007669"/>
    <property type="project" value="TreeGrafter"/>
</dbReference>
<dbReference type="CDD" id="cd00310">
    <property type="entry name" value="ATP-synt_Fo_a_6"/>
    <property type="match status" value="1"/>
</dbReference>
<evidence type="ECO:0000256" key="5">
    <source>
        <dbReference type="ARBA" id="ARBA00022692"/>
    </source>
</evidence>
<evidence type="ECO:0000256" key="8">
    <source>
        <dbReference type="ARBA" id="ARBA00023065"/>
    </source>
</evidence>
<keyword evidence="6 11" id="KW-0375">Hydrogen ion transport</keyword>
<keyword evidence="7 11" id="KW-1133">Transmembrane helix</keyword>
<comment type="function">
    <text evidence="11 12">Key component of the proton channel; it plays a direct role in the translocation of protons across the membrane.</text>
</comment>
<evidence type="ECO:0000256" key="4">
    <source>
        <dbReference type="ARBA" id="ARBA00022547"/>
    </source>
</evidence>
<dbReference type="GO" id="GO:0045259">
    <property type="term" value="C:proton-transporting ATP synthase complex"/>
    <property type="evidence" value="ECO:0007669"/>
    <property type="project" value="UniProtKB-KW"/>
</dbReference>
<evidence type="ECO:0000256" key="11">
    <source>
        <dbReference type="HAMAP-Rule" id="MF_01393"/>
    </source>
</evidence>
<evidence type="ECO:0000256" key="2">
    <source>
        <dbReference type="ARBA" id="ARBA00006810"/>
    </source>
</evidence>
<reference evidence="13" key="1">
    <citation type="journal article" date="2014" name="Int. J. Syst. Evol. Microbiol.">
        <title>Complete genome sequence of Corynebacterium casei LMG S-19264T (=DSM 44701T), isolated from a smear-ripened cheese.</title>
        <authorList>
            <consortium name="US DOE Joint Genome Institute (JGI-PGF)"/>
            <person name="Walter F."/>
            <person name="Albersmeier A."/>
            <person name="Kalinowski J."/>
            <person name="Ruckert C."/>
        </authorList>
    </citation>
    <scope>NUCLEOTIDE SEQUENCE</scope>
    <source>
        <strain evidence="13">CCM 8433</strain>
    </source>
</reference>
<dbReference type="InterPro" id="IPR035908">
    <property type="entry name" value="F0_ATP_A_sf"/>
</dbReference>
<name>A0A917N3G5_9ENTE</name>
<gene>
    <name evidence="11 13" type="primary">atpB</name>
    <name evidence="13" type="ORF">GCM10011482_00400</name>
</gene>
<keyword evidence="3 11" id="KW-0813">Transport</keyword>
<keyword evidence="4 11" id="KW-0138">CF(0)</keyword>
<dbReference type="GO" id="GO:0005886">
    <property type="term" value="C:plasma membrane"/>
    <property type="evidence" value="ECO:0007669"/>
    <property type="project" value="UniProtKB-SubCell"/>
</dbReference>
<dbReference type="GO" id="GO:0046933">
    <property type="term" value="F:proton-transporting ATP synthase activity, rotational mechanism"/>
    <property type="evidence" value="ECO:0007669"/>
    <property type="project" value="UniProtKB-UniRule"/>
</dbReference>
<evidence type="ECO:0000256" key="3">
    <source>
        <dbReference type="ARBA" id="ARBA00022448"/>
    </source>
</evidence>
<dbReference type="InterPro" id="IPR000568">
    <property type="entry name" value="ATP_synth_F0_asu"/>
</dbReference>
<feature type="transmembrane region" description="Helical" evidence="11">
    <location>
        <begin position="75"/>
        <end position="95"/>
    </location>
</feature>
<dbReference type="Pfam" id="PF00119">
    <property type="entry name" value="ATP-synt_A"/>
    <property type="match status" value="1"/>
</dbReference>
<keyword evidence="11" id="KW-1003">Cell membrane</keyword>
<dbReference type="Proteomes" id="UP000622610">
    <property type="component" value="Unassembled WGS sequence"/>
</dbReference>
<dbReference type="EMBL" id="BMDT01000001">
    <property type="protein sequence ID" value="GGI64386.1"/>
    <property type="molecule type" value="Genomic_DNA"/>
</dbReference>
<dbReference type="RefSeq" id="WP_188366250.1">
    <property type="nucleotide sequence ID" value="NZ_BMDT01000001.1"/>
</dbReference>
<dbReference type="InterPro" id="IPR045082">
    <property type="entry name" value="ATP_syn_F0_a_bact/chloroplast"/>
</dbReference>
<keyword evidence="5 11" id="KW-0812">Transmembrane</keyword>
<organism evidence="13 14">
    <name type="scientific">Enterococcus alcedinis</name>
    <dbReference type="NCBI Taxonomy" id="1274384"/>
    <lineage>
        <taxon>Bacteria</taxon>
        <taxon>Bacillati</taxon>
        <taxon>Bacillota</taxon>
        <taxon>Bacilli</taxon>
        <taxon>Lactobacillales</taxon>
        <taxon>Enterococcaceae</taxon>
        <taxon>Enterococcus</taxon>
    </lineage>
</organism>
<evidence type="ECO:0000256" key="1">
    <source>
        <dbReference type="ARBA" id="ARBA00004141"/>
    </source>
</evidence>
<evidence type="ECO:0000313" key="13">
    <source>
        <dbReference type="EMBL" id="GGI64386.1"/>
    </source>
</evidence>
<reference evidence="13" key="2">
    <citation type="submission" date="2020-09" db="EMBL/GenBank/DDBJ databases">
        <authorList>
            <person name="Sun Q."/>
            <person name="Sedlacek I."/>
        </authorList>
    </citation>
    <scope>NUCLEOTIDE SEQUENCE</scope>
    <source>
        <strain evidence="13">CCM 8433</strain>
    </source>
</reference>
<keyword evidence="8 11" id="KW-0406">Ion transport</keyword>
<comment type="similarity">
    <text evidence="2 11 12">Belongs to the ATPase A chain family.</text>
</comment>
<dbReference type="HAMAP" id="MF_01393">
    <property type="entry name" value="ATP_synth_a_bact"/>
    <property type="match status" value="1"/>
</dbReference>
<dbReference type="PRINTS" id="PR00123">
    <property type="entry name" value="ATPASEA"/>
</dbReference>
<evidence type="ECO:0000256" key="10">
    <source>
        <dbReference type="ARBA" id="ARBA00023310"/>
    </source>
</evidence>
<evidence type="ECO:0000313" key="14">
    <source>
        <dbReference type="Proteomes" id="UP000622610"/>
    </source>
</evidence>
<proteinExistence type="inferred from homology"/>
<dbReference type="PROSITE" id="PS00449">
    <property type="entry name" value="ATPASE_A"/>
    <property type="match status" value="1"/>
</dbReference>
<dbReference type="PANTHER" id="PTHR42823:SF3">
    <property type="entry name" value="ATP SYNTHASE SUBUNIT A, CHLOROPLASTIC"/>
    <property type="match status" value="1"/>
</dbReference>
<feature type="transmembrane region" description="Helical" evidence="11">
    <location>
        <begin position="20"/>
        <end position="38"/>
    </location>
</feature>
<feature type="transmembrane region" description="Helical" evidence="11">
    <location>
        <begin position="115"/>
        <end position="133"/>
    </location>
</feature>
<accession>A0A917N3G5</accession>
<keyword evidence="14" id="KW-1185">Reference proteome</keyword>
<sequence>MEERSLLFQIGPIWFDGTLIFMTLLTCIIIFSVVYICTRNLQLKPKGKQNFIEYIIDFVRGILSSQLPSREVNNYHLLGFTLFLFILVSNEIGLVTKIVTADGTNLWKSPTADPIVTLALAMMVITFTHYMGIQQQGFKDYLVNSYLKPVSFILPIKLLEEFTNVISLGLRLYGNVFAGEVLLGLIVSMVGSLGWIAIPLAIPLEVVWIGFSLFIGGIQAYVFVTLTMVFLSHKIAPEH</sequence>